<accession>A0A834PFB9</accession>
<evidence type="ECO:0000313" key="5">
    <source>
        <dbReference type="EMBL" id="KAF7438653.1"/>
    </source>
</evidence>
<sequence length="346" mass="39476">MEGETSQEGWGEKTSKIGTGRGGCHGSEELKEKTEKEKVEIEKAPRKLLKWVVRRRAELFDGELKRNFSLGRRGYGKGPKNLEIPFFLASYVRARRQKNARNCAPTPILRVKNKVPSRKRRNCFHQSAPRQIKEASASVPRFAPLRLNDIFIAQTENNGMPIALAYLQLIEEEEHLQPNRLVTTEHYEVFKAVWIKQLKPSGSLNWDSKPEGLREYFTKYGDITEVMVMKDPTTRRSRGKLLVGDHTAVSNCTTRNFRWSNLQRGRLSSCGLEECPSRIWIMIYGNDRRSSTRNLRALISGTMAIINVTPGITEIGLRCKINLPMVKPTEIRDGILTHDVQATEAE</sequence>
<protein>
    <recommendedName>
        <fullName evidence="4">RRM domain-containing protein</fullName>
    </recommendedName>
</protein>
<evidence type="ECO:0000256" key="2">
    <source>
        <dbReference type="PROSITE-ProRule" id="PRU00176"/>
    </source>
</evidence>
<dbReference type="SUPFAM" id="SSF54928">
    <property type="entry name" value="RNA-binding domain, RBD"/>
    <property type="match status" value="1"/>
</dbReference>
<evidence type="ECO:0000259" key="4">
    <source>
        <dbReference type="PROSITE" id="PS50102"/>
    </source>
</evidence>
<feature type="region of interest" description="Disordered" evidence="3">
    <location>
        <begin position="1"/>
        <end position="37"/>
    </location>
</feature>
<feature type="domain" description="RRM" evidence="4">
    <location>
        <begin position="191"/>
        <end position="243"/>
    </location>
</feature>
<dbReference type="Proteomes" id="UP000600918">
    <property type="component" value="Unassembled WGS sequence"/>
</dbReference>
<comment type="caution">
    <text evidence="5">The sequence shown here is derived from an EMBL/GenBank/DDBJ whole genome shotgun (WGS) entry which is preliminary data.</text>
</comment>
<dbReference type="InterPro" id="IPR000504">
    <property type="entry name" value="RRM_dom"/>
</dbReference>
<evidence type="ECO:0000256" key="1">
    <source>
        <dbReference type="ARBA" id="ARBA00022884"/>
    </source>
</evidence>
<dbReference type="Gene3D" id="3.30.70.330">
    <property type="match status" value="1"/>
</dbReference>
<gene>
    <name evidence="5" type="ORF">H0235_001044</name>
</gene>
<name>A0A834PFB9_VESPE</name>
<evidence type="ECO:0000256" key="3">
    <source>
        <dbReference type="SAM" id="MobiDB-lite"/>
    </source>
</evidence>
<feature type="compositionally biased region" description="Basic and acidic residues" evidence="3">
    <location>
        <begin position="26"/>
        <end position="37"/>
    </location>
</feature>
<dbReference type="Pfam" id="PF00076">
    <property type="entry name" value="RRM_1"/>
    <property type="match status" value="1"/>
</dbReference>
<organism evidence="5 6">
    <name type="scientific">Vespula pensylvanica</name>
    <name type="common">Western yellow jacket</name>
    <name type="synonym">Wasp</name>
    <dbReference type="NCBI Taxonomy" id="30213"/>
    <lineage>
        <taxon>Eukaryota</taxon>
        <taxon>Metazoa</taxon>
        <taxon>Ecdysozoa</taxon>
        <taxon>Arthropoda</taxon>
        <taxon>Hexapoda</taxon>
        <taxon>Insecta</taxon>
        <taxon>Pterygota</taxon>
        <taxon>Neoptera</taxon>
        <taxon>Endopterygota</taxon>
        <taxon>Hymenoptera</taxon>
        <taxon>Apocrita</taxon>
        <taxon>Aculeata</taxon>
        <taxon>Vespoidea</taxon>
        <taxon>Vespidae</taxon>
        <taxon>Vespinae</taxon>
        <taxon>Vespula</taxon>
    </lineage>
</organism>
<dbReference type="PROSITE" id="PS50102">
    <property type="entry name" value="RRM"/>
    <property type="match status" value="1"/>
</dbReference>
<dbReference type="EMBL" id="JACSDY010000001">
    <property type="protein sequence ID" value="KAF7438653.1"/>
    <property type="molecule type" value="Genomic_DNA"/>
</dbReference>
<proteinExistence type="predicted"/>
<keyword evidence="6" id="KW-1185">Reference proteome</keyword>
<reference evidence="5" key="1">
    <citation type="journal article" date="2020" name="G3 (Bethesda)">
        <title>High-Quality Assemblies for Three Invasive Social Wasps from the &lt;i&gt;Vespula&lt;/i&gt; Genus.</title>
        <authorList>
            <person name="Harrop T.W.R."/>
            <person name="Guhlin J."/>
            <person name="McLaughlin G.M."/>
            <person name="Permina E."/>
            <person name="Stockwell P."/>
            <person name="Gilligan J."/>
            <person name="Le Lec M.F."/>
            <person name="Gruber M.A.M."/>
            <person name="Quinn O."/>
            <person name="Lovegrove M."/>
            <person name="Duncan E.J."/>
            <person name="Remnant E.J."/>
            <person name="Van Eeckhoven J."/>
            <person name="Graham B."/>
            <person name="Knapp R.A."/>
            <person name="Langford K.W."/>
            <person name="Kronenberg Z."/>
            <person name="Press M.O."/>
            <person name="Eacker S.M."/>
            <person name="Wilson-Rankin E.E."/>
            <person name="Purcell J."/>
            <person name="Lester P.J."/>
            <person name="Dearden P.K."/>
        </authorList>
    </citation>
    <scope>NUCLEOTIDE SEQUENCE</scope>
    <source>
        <strain evidence="5">Volc-1</strain>
    </source>
</reference>
<dbReference type="GO" id="GO:0003723">
    <property type="term" value="F:RNA binding"/>
    <property type="evidence" value="ECO:0007669"/>
    <property type="project" value="UniProtKB-UniRule"/>
</dbReference>
<dbReference type="InterPro" id="IPR035979">
    <property type="entry name" value="RBD_domain_sf"/>
</dbReference>
<dbReference type="AlphaFoldDB" id="A0A834PFB9"/>
<keyword evidence="1 2" id="KW-0694">RNA-binding</keyword>
<dbReference type="InterPro" id="IPR012677">
    <property type="entry name" value="Nucleotide-bd_a/b_plait_sf"/>
</dbReference>
<evidence type="ECO:0000313" key="6">
    <source>
        <dbReference type="Proteomes" id="UP000600918"/>
    </source>
</evidence>